<dbReference type="PANTHER" id="PTHR34293">
    <property type="entry name" value="HTH-TYPE TRANSCRIPTIONAL REGULATOR TRMBL2"/>
    <property type="match status" value="1"/>
</dbReference>
<gene>
    <name evidence="2" type="ORF">CLV29_1837</name>
</gene>
<dbReference type="Gene3D" id="1.10.10.10">
    <property type="entry name" value="Winged helix-like DNA-binding domain superfamily/Winged helix DNA-binding domain"/>
    <property type="match status" value="1"/>
</dbReference>
<protein>
    <submittedName>
        <fullName evidence="2">Regulatory LuxR family protein</fullName>
    </submittedName>
</protein>
<dbReference type="InterPro" id="IPR016032">
    <property type="entry name" value="Sig_transdc_resp-reg_C-effctor"/>
</dbReference>
<dbReference type="EMBL" id="SOAW01000001">
    <property type="protein sequence ID" value="TDT34182.1"/>
    <property type="molecule type" value="Genomic_DNA"/>
</dbReference>
<dbReference type="InterPro" id="IPR000792">
    <property type="entry name" value="Tscrpt_reg_LuxR_C"/>
</dbReference>
<comment type="caution">
    <text evidence="2">The sequence shown here is derived from an EMBL/GenBank/DDBJ whole genome shotgun (WGS) entry which is preliminary data.</text>
</comment>
<proteinExistence type="predicted"/>
<dbReference type="AlphaFoldDB" id="A0A4R7J9H4"/>
<organism evidence="2 3">
    <name type="scientific">Naumannella halotolerans</name>
    <dbReference type="NCBI Taxonomy" id="993414"/>
    <lineage>
        <taxon>Bacteria</taxon>
        <taxon>Bacillati</taxon>
        <taxon>Actinomycetota</taxon>
        <taxon>Actinomycetes</taxon>
        <taxon>Propionibacteriales</taxon>
        <taxon>Propionibacteriaceae</taxon>
        <taxon>Naumannella</taxon>
    </lineage>
</organism>
<sequence>MIELGDAERLVYRELLKTPGAAFPQLVQRLQIDHDQARSALDNLLSVKLATADEQGGLHAVPPQLGYAGLIGEVERDAQDRLRAADLARGQITEMAFEYAEFRSHEAIIELTSLDAVRMRLVDLSQQAKVSCDALAPQRNVSTDTIEASRPLNNQALERGVVMRCIYPDSLRNEPGTLEYARWLADHGSGLRTTPVVPLQMVLIDSEVALIPIDPDEPQLGALEVHSPGVVTALTALFDITWERSTELDAAPVPNSRGLTPQEAEVLRLLGSGHTDESAARRLQISVRTLRRLIADLTDRLEAHSRFEAGVKAANRGWI</sequence>
<reference evidence="2 3" key="1">
    <citation type="submission" date="2019-03" db="EMBL/GenBank/DDBJ databases">
        <title>Genomic Encyclopedia of Archaeal and Bacterial Type Strains, Phase II (KMG-II): from individual species to whole genera.</title>
        <authorList>
            <person name="Goeker M."/>
        </authorList>
    </citation>
    <scope>NUCLEOTIDE SEQUENCE [LARGE SCALE GENOMIC DNA]</scope>
    <source>
        <strain evidence="2 3">DSM 24323</strain>
    </source>
</reference>
<feature type="domain" description="HTH luxR-type" evidence="1">
    <location>
        <begin position="252"/>
        <end position="317"/>
    </location>
</feature>
<evidence type="ECO:0000259" key="1">
    <source>
        <dbReference type="PROSITE" id="PS50043"/>
    </source>
</evidence>
<evidence type="ECO:0000313" key="3">
    <source>
        <dbReference type="Proteomes" id="UP000295371"/>
    </source>
</evidence>
<dbReference type="GO" id="GO:0006355">
    <property type="term" value="P:regulation of DNA-templated transcription"/>
    <property type="evidence" value="ECO:0007669"/>
    <property type="project" value="InterPro"/>
</dbReference>
<dbReference type="SUPFAM" id="SSF46894">
    <property type="entry name" value="C-terminal effector domain of the bipartite response regulators"/>
    <property type="match status" value="1"/>
</dbReference>
<dbReference type="SMART" id="SM00421">
    <property type="entry name" value="HTH_LUXR"/>
    <property type="match status" value="1"/>
</dbReference>
<dbReference type="InterPro" id="IPR036388">
    <property type="entry name" value="WH-like_DNA-bd_sf"/>
</dbReference>
<dbReference type="RefSeq" id="WP_166649193.1">
    <property type="nucleotide sequence ID" value="NZ_SOAW01000001.1"/>
</dbReference>
<dbReference type="Pfam" id="PF00196">
    <property type="entry name" value="GerE"/>
    <property type="match status" value="1"/>
</dbReference>
<dbReference type="Proteomes" id="UP000295371">
    <property type="component" value="Unassembled WGS sequence"/>
</dbReference>
<dbReference type="CDD" id="cd06170">
    <property type="entry name" value="LuxR_C_like"/>
    <property type="match status" value="1"/>
</dbReference>
<name>A0A4R7J9H4_9ACTN</name>
<dbReference type="GO" id="GO:0003677">
    <property type="term" value="F:DNA binding"/>
    <property type="evidence" value="ECO:0007669"/>
    <property type="project" value="InterPro"/>
</dbReference>
<dbReference type="InterPro" id="IPR051797">
    <property type="entry name" value="TrmB-like"/>
</dbReference>
<keyword evidence="3" id="KW-1185">Reference proteome</keyword>
<dbReference type="PANTHER" id="PTHR34293:SF1">
    <property type="entry name" value="HTH-TYPE TRANSCRIPTIONAL REGULATOR TRMBL2"/>
    <property type="match status" value="1"/>
</dbReference>
<dbReference type="PROSITE" id="PS50043">
    <property type="entry name" value="HTH_LUXR_2"/>
    <property type="match status" value="1"/>
</dbReference>
<evidence type="ECO:0000313" key="2">
    <source>
        <dbReference type="EMBL" id="TDT34182.1"/>
    </source>
</evidence>
<accession>A0A4R7J9H4</accession>